<gene>
    <name evidence="1" type="ORF">HNR30_005951</name>
</gene>
<dbReference type="InterPro" id="IPR011990">
    <property type="entry name" value="TPR-like_helical_dom_sf"/>
</dbReference>
<proteinExistence type="predicted"/>
<dbReference type="SUPFAM" id="SSF48452">
    <property type="entry name" value="TPR-like"/>
    <property type="match status" value="1"/>
</dbReference>
<accession>A0A7W0HT05</accession>
<evidence type="ECO:0008006" key="3">
    <source>
        <dbReference type="Google" id="ProtNLM"/>
    </source>
</evidence>
<protein>
    <recommendedName>
        <fullName evidence="3">Tetratricopeptide repeat protein</fullName>
    </recommendedName>
</protein>
<keyword evidence="2" id="KW-1185">Reference proteome</keyword>
<organism evidence="1 2">
    <name type="scientific">Nonomuraea soli</name>
    <dbReference type="NCBI Taxonomy" id="1032476"/>
    <lineage>
        <taxon>Bacteria</taxon>
        <taxon>Bacillati</taxon>
        <taxon>Actinomycetota</taxon>
        <taxon>Actinomycetes</taxon>
        <taxon>Streptosporangiales</taxon>
        <taxon>Streptosporangiaceae</taxon>
        <taxon>Nonomuraea</taxon>
    </lineage>
</organism>
<dbReference type="RefSeq" id="WP_181613333.1">
    <property type="nucleotide sequence ID" value="NZ_BAABAM010000004.1"/>
</dbReference>
<evidence type="ECO:0000313" key="1">
    <source>
        <dbReference type="EMBL" id="MBA2894579.1"/>
    </source>
</evidence>
<dbReference type="EMBL" id="JACDUR010000006">
    <property type="protein sequence ID" value="MBA2894579.1"/>
    <property type="molecule type" value="Genomic_DNA"/>
</dbReference>
<dbReference type="AlphaFoldDB" id="A0A7W0HT05"/>
<sequence length="130" mass="14101">MARNGFNERTSARVDAVEGLLAYASTQSRWSRQAIERVWEAVALSRELARTDPGAHTALLARSLRTAARLMLRRRRPDDALPSAEEAVRLARAVGGAPLILALGCLSEVLTALGRHEEAAVAMIEADKLT</sequence>
<comment type="caution">
    <text evidence="1">The sequence shown here is derived from an EMBL/GenBank/DDBJ whole genome shotgun (WGS) entry which is preliminary data.</text>
</comment>
<dbReference type="Gene3D" id="1.25.40.10">
    <property type="entry name" value="Tetratricopeptide repeat domain"/>
    <property type="match status" value="1"/>
</dbReference>
<reference evidence="1 2" key="1">
    <citation type="submission" date="2020-07" db="EMBL/GenBank/DDBJ databases">
        <title>Genomic Encyclopedia of Type Strains, Phase IV (KMG-IV): sequencing the most valuable type-strain genomes for metagenomic binning, comparative biology and taxonomic classification.</title>
        <authorList>
            <person name="Goeker M."/>
        </authorList>
    </citation>
    <scope>NUCLEOTIDE SEQUENCE [LARGE SCALE GENOMIC DNA]</scope>
    <source>
        <strain evidence="1 2">DSM 45533</strain>
    </source>
</reference>
<evidence type="ECO:0000313" key="2">
    <source>
        <dbReference type="Proteomes" id="UP000530928"/>
    </source>
</evidence>
<dbReference type="Proteomes" id="UP000530928">
    <property type="component" value="Unassembled WGS sequence"/>
</dbReference>
<name>A0A7W0HT05_9ACTN</name>